<accession>A0A9Q9BY15</accession>
<dbReference type="Proteomes" id="UP001059822">
    <property type="component" value="Chromosome"/>
</dbReference>
<feature type="region of interest" description="Disordered" evidence="1">
    <location>
        <begin position="78"/>
        <end position="97"/>
    </location>
</feature>
<proteinExistence type="predicted"/>
<dbReference type="AlphaFoldDB" id="A0A9Q9BY15"/>
<name>A0A9Q9BY15_9RICK</name>
<evidence type="ECO:0000313" key="2">
    <source>
        <dbReference type="EMBL" id="UTO55074.1"/>
    </source>
</evidence>
<organism evidence="2 3">
    <name type="scientific">Neoehrlichia mikurensis</name>
    <dbReference type="NCBI Taxonomy" id="89586"/>
    <lineage>
        <taxon>Bacteria</taxon>
        <taxon>Pseudomonadati</taxon>
        <taxon>Pseudomonadota</taxon>
        <taxon>Alphaproteobacteria</taxon>
        <taxon>Rickettsiales</taxon>
        <taxon>Anaplasmataceae</taxon>
        <taxon>Candidatus Neoehrlichia</taxon>
    </lineage>
</organism>
<sequence>MKAFISPLFRDETLEWMLRTDTKNDTNETSLNENTQSTTLNDIKNNSEEILNADEAILPTLNDSKNNTEYTIESIELSETEEENISHDSTGSSTLGQGSQSVAITIQPKEPQTESSTETIQTSDITPEKEEVVESVTLDNTQVSDIQQPQQDDTLSSTKNTDDVDHFILVNDISSSTKSSKGATESQTITDTVSDLPPELLLNVDDGNDHFFLL</sequence>
<evidence type="ECO:0000256" key="1">
    <source>
        <dbReference type="SAM" id="MobiDB-lite"/>
    </source>
</evidence>
<feature type="compositionally biased region" description="Polar residues" evidence="1">
    <location>
        <begin position="137"/>
        <end position="159"/>
    </location>
</feature>
<dbReference type="RefSeq" id="WP_254815542.1">
    <property type="nucleotide sequence ID" value="NZ_CP089286.1"/>
</dbReference>
<protein>
    <submittedName>
        <fullName evidence="2">Uncharacterized protein</fullName>
    </submittedName>
</protein>
<evidence type="ECO:0000313" key="3">
    <source>
        <dbReference type="Proteomes" id="UP001059822"/>
    </source>
</evidence>
<feature type="region of interest" description="Disordered" evidence="1">
    <location>
        <begin position="108"/>
        <end position="160"/>
    </location>
</feature>
<dbReference type="EMBL" id="CP089286">
    <property type="protein sequence ID" value="UTO55074.1"/>
    <property type="molecule type" value="Genomic_DNA"/>
</dbReference>
<reference evidence="2" key="1">
    <citation type="journal article" date="2022" name="Microorganisms">
        <title>Assembly and Comparison of Ca. Neoehrlichia mikurensis Genomes.</title>
        <authorList>
            <person name="Azagi T."/>
            <person name="Dirks R.P."/>
            <person name="Yebra-Pimentel E.S."/>
            <person name="Schaap P.J."/>
            <person name="Koehorst J.J."/>
            <person name="Esser H.J."/>
            <person name="Sprong H."/>
        </authorList>
    </citation>
    <scope>NUCLEOTIDE SEQUENCE</scope>
    <source>
        <strain evidence="2">18-2837</strain>
    </source>
</reference>
<feature type="compositionally biased region" description="Low complexity" evidence="1">
    <location>
        <begin position="113"/>
        <end position="125"/>
    </location>
</feature>
<gene>
    <name evidence="2" type="ORF">LUA82_02555</name>
</gene>